<gene>
    <name evidence="1" type="ORF">SASPL_100268</name>
</gene>
<proteinExistence type="predicted"/>
<comment type="caution">
    <text evidence="1">The sequence shown here is derived from an EMBL/GenBank/DDBJ whole genome shotgun (WGS) entry which is preliminary data.</text>
</comment>
<sequence>MDAKRVLGNNDIDDVRWLCSLTDSELDLLVSLKNMYVVAYHASLLCNPDILCVIFMEHLKGQLIDVPVASSNLFKQNVSGSFARMTDEDLYPYVCSNRRKRVFGM</sequence>
<reference evidence="1" key="1">
    <citation type="submission" date="2018-01" db="EMBL/GenBank/DDBJ databases">
        <authorList>
            <person name="Mao J.F."/>
        </authorList>
    </citation>
    <scope>NUCLEOTIDE SEQUENCE</scope>
    <source>
        <strain evidence="1">Huo1</strain>
        <tissue evidence="1">Leaf</tissue>
    </source>
</reference>
<keyword evidence="2" id="KW-1185">Reference proteome</keyword>
<evidence type="ECO:0000313" key="2">
    <source>
        <dbReference type="Proteomes" id="UP000298416"/>
    </source>
</evidence>
<dbReference type="EMBL" id="PNBA02000001">
    <property type="protein sequence ID" value="KAG6435396.1"/>
    <property type="molecule type" value="Genomic_DNA"/>
</dbReference>
<dbReference type="Proteomes" id="UP000298416">
    <property type="component" value="Unassembled WGS sequence"/>
</dbReference>
<reference evidence="1" key="2">
    <citation type="submission" date="2020-08" db="EMBL/GenBank/DDBJ databases">
        <title>Plant Genome Project.</title>
        <authorList>
            <person name="Zhang R.-G."/>
        </authorList>
    </citation>
    <scope>NUCLEOTIDE SEQUENCE</scope>
    <source>
        <strain evidence="1">Huo1</strain>
        <tissue evidence="1">Leaf</tissue>
    </source>
</reference>
<evidence type="ECO:0000313" key="1">
    <source>
        <dbReference type="EMBL" id="KAG6435396.1"/>
    </source>
</evidence>
<name>A0A8X8YMY8_SALSN</name>
<organism evidence="1">
    <name type="scientific">Salvia splendens</name>
    <name type="common">Scarlet sage</name>
    <dbReference type="NCBI Taxonomy" id="180675"/>
    <lineage>
        <taxon>Eukaryota</taxon>
        <taxon>Viridiplantae</taxon>
        <taxon>Streptophyta</taxon>
        <taxon>Embryophyta</taxon>
        <taxon>Tracheophyta</taxon>
        <taxon>Spermatophyta</taxon>
        <taxon>Magnoliopsida</taxon>
        <taxon>eudicotyledons</taxon>
        <taxon>Gunneridae</taxon>
        <taxon>Pentapetalae</taxon>
        <taxon>asterids</taxon>
        <taxon>lamiids</taxon>
        <taxon>Lamiales</taxon>
        <taxon>Lamiaceae</taxon>
        <taxon>Nepetoideae</taxon>
        <taxon>Mentheae</taxon>
        <taxon>Salviinae</taxon>
        <taxon>Salvia</taxon>
        <taxon>Salvia subgen. Calosphace</taxon>
        <taxon>core Calosphace</taxon>
    </lineage>
</organism>
<dbReference type="AlphaFoldDB" id="A0A8X8YMY8"/>
<protein>
    <submittedName>
        <fullName evidence="1">Uncharacterized protein</fullName>
    </submittedName>
</protein>
<dbReference type="PANTHER" id="PTHR48237">
    <property type="entry name" value="GAMMA-TUBULIN COMPLEX COMPONENT"/>
    <property type="match status" value="1"/>
</dbReference>
<accession>A0A8X8YMY8</accession>
<dbReference type="PANTHER" id="PTHR48237:SF1">
    <property type="entry name" value="SPC97_SPC98 FAMILY OF SPINDLE POLE BODY (SBP) COMPONENT"/>
    <property type="match status" value="1"/>
</dbReference>